<feature type="chain" id="PRO_5046634474" description="Secreted protein" evidence="1">
    <location>
        <begin position="27"/>
        <end position="95"/>
    </location>
</feature>
<protein>
    <recommendedName>
        <fullName evidence="4">Secreted protein</fullName>
    </recommendedName>
</protein>
<evidence type="ECO:0000313" key="3">
    <source>
        <dbReference type="Proteomes" id="UP001595847"/>
    </source>
</evidence>
<keyword evidence="1" id="KW-0732">Signal</keyword>
<feature type="signal peptide" evidence="1">
    <location>
        <begin position="1"/>
        <end position="26"/>
    </location>
</feature>
<gene>
    <name evidence="2" type="ORF">ACFOVU_03440</name>
</gene>
<reference evidence="3" key="1">
    <citation type="journal article" date="2019" name="Int. J. Syst. Evol. Microbiol.">
        <title>The Global Catalogue of Microorganisms (GCM) 10K type strain sequencing project: providing services to taxonomists for standard genome sequencing and annotation.</title>
        <authorList>
            <consortium name="The Broad Institute Genomics Platform"/>
            <consortium name="The Broad Institute Genome Sequencing Center for Infectious Disease"/>
            <person name="Wu L."/>
            <person name="Ma J."/>
        </authorList>
    </citation>
    <scope>NUCLEOTIDE SEQUENCE [LARGE SCALE GENOMIC DNA]</scope>
    <source>
        <strain evidence="3">TBRC 1826</strain>
    </source>
</reference>
<dbReference type="RefSeq" id="WP_378529792.1">
    <property type="nucleotide sequence ID" value="NZ_JBHSBH010000003.1"/>
</dbReference>
<name>A0ABV8FJV2_9ACTN</name>
<evidence type="ECO:0000313" key="2">
    <source>
        <dbReference type="EMBL" id="MFC3994951.1"/>
    </source>
</evidence>
<organism evidence="2 3">
    <name type="scientific">Nocardiopsis sediminis</name>
    <dbReference type="NCBI Taxonomy" id="1778267"/>
    <lineage>
        <taxon>Bacteria</taxon>
        <taxon>Bacillati</taxon>
        <taxon>Actinomycetota</taxon>
        <taxon>Actinomycetes</taxon>
        <taxon>Streptosporangiales</taxon>
        <taxon>Nocardiopsidaceae</taxon>
        <taxon>Nocardiopsis</taxon>
    </lineage>
</organism>
<accession>A0ABV8FJV2</accession>
<evidence type="ECO:0000256" key="1">
    <source>
        <dbReference type="SAM" id="SignalP"/>
    </source>
</evidence>
<evidence type="ECO:0008006" key="4">
    <source>
        <dbReference type="Google" id="ProtNLM"/>
    </source>
</evidence>
<comment type="caution">
    <text evidence="2">The sequence shown here is derived from an EMBL/GenBank/DDBJ whole genome shotgun (WGS) entry which is preliminary data.</text>
</comment>
<dbReference type="Proteomes" id="UP001595847">
    <property type="component" value="Unassembled WGS sequence"/>
</dbReference>
<dbReference type="EMBL" id="JBHSBH010000003">
    <property type="protein sequence ID" value="MFC3994951.1"/>
    <property type="molecule type" value="Genomic_DNA"/>
</dbReference>
<keyword evidence="3" id="KW-1185">Reference proteome</keyword>
<sequence>MRRFVTLIGSVAAAAALAGVPATAHAAEGYIVLNGQRTDNPSGCYNAPYWPLTVENQTDQPVTVHNAPNCQGVIVAVVPSGASATEEFGVSVSVP</sequence>
<proteinExistence type="predicted"/>